<proteinExistence type="predicted"/>
<dbReference type="KEGG" id="mcak:MCCS_13200"/>
<accession>A0A1W7ABH4</accession>
<dbReference type="STRING" id="1855823.MCCS_13200"/>
<dbReference type="RefSeq" id="WP_086042598.1">
    <property type="nucleotide sequence ID" value="NZ_CBCRZA010000002.1"/>
</dbReference>
<dbReference type="AlphaFoldDB" id="A0A1W7ABH4"/>
<keyword evidence="2" id="KW-1185">Reference proteome</keyword>
<dbReference type="OrthoDB" id="1706107at2"/>
<evidence type="ECO:0000313" key="2">
    <source>
        <dbReference type="Proteomes" id="UP000194154"/>
    </source>
</evidence>
<dbReference type="GeneID" id="35295444"/>
<dbReference type="EMBL" id="CP021059">
    <property type="protein sequence ID" value="ARQ06963.1"/>
    <property type="molecule type" value="Genomic_DNA"/>
</dbReference>
<dbReference type="Proteomes" id="UP000194154">
    <property type="component" value="Chromosome"/>
</dbReference>
<evidence type="ECO:0000313" key="1">
    <source>
        <dbReference type="EMBL" id="ARQ06963.1"/>
    </source>
</evidence>
<dbReference type="PROSITE" id="PS51371">
    <property type="entry name" value="CBS"/>
    <property type="match status" value="1"/>
</dbReference>
<dbReference type="SUPFAM" id="SSF54631">
    <property type="entry name" value="CBS-domain pair"/>
    <property type="match status" value="1"/>
</dbReference>
<reference evidence="1 2" key="1">
    <citation type="journal article" date="2017" name="Int. J. Syst. Evol. Microbiol.">
        <title>Macrococcus canis sp. nov., a skin bacterium associated with infections in dogs.</title>
        <authorList>
            <person name="Gobeli Brawand S."/>
            <person name="Cotting K."/>
            <person name="Gomez-Sanz E."/>
            <person name="Collaud A."/>
            <person name="Thomann A."/>
            <person name="Brodard I."/>
            <person name="Rodriguez-Campos S."/>
            <person name="Strauss C."/>
            <person name="Perreten V."/>
        </authorList>
    </citation>
    <scope>NUCLEOTIDE SEQUENCE [LARGE SCALE GENOMIC DNA]</scope>
    <source>
        <strain evidence="1 2">KM45013</strain>
    </source>
</reference>
<dbReference type="InterPro" id="IPR046342">
    <property type="entry name" value="CBS_dom_sf"/>
</dbReference>
<dbReference type="InterPro" id="IPR000644">
    <property type="entry name" value="CBS_dom"/>
</dbReference>
<gene>
    <name evidence="1" type="ORF">MCCS_13200</name>
</gene>
<organism evidence="1 2">
    <name type="scientific">Macrococcoides canis</name>
    <dbReference type="NCBI Taxonomy" id="1855823"/>
    <lineage>
        <taxon>Bacteria</taxon>
        <taxon>Bacillati</taxon>
        <taxon>Bacillota</taxon>
        <taxon>Bacilli</taxon>
        <taxon>Bacillales</taxon>
        <taxon>Staphylococcaceae</taxon>
        <taxon>Macrococcoides</taxon>
    </lineage>
</organism>
<dbReference type="CDD" id="cd02205">
    <property type="entry name" value="CBS_pair_SF"/>
    <property type="match status" value="1"/>
</dbReference>
<dbReference type="Pfam" id="PF00571">
    <property type="entry name" value="CBS"/>
    <property type="match status" value="1"/>
</dbReference>
<sequence>MYLKSIMIPKEKCYVANPDDTVKSVIDKLEHHGIDGMPVVEAGKYIGTATRYSIFRHFFFMKTPKQRDEFIENTKIKDILPLDEYSVKDDTLFEESFLTLQDFPILSVINERNDFLGVVSRFDVMEQFKSAFGMKQKGVRIAITSIDAEGRIMRLASALKKYKLNAISFVTFDETDKMHRRMIVKVEDNKNIKKFTKYLKNNGFKILDIQEHDEI</sequence>
<name>A0A1W7ABH4_9STAP</name>
<dbReference type="Gene3D" id="3.10.580.10">
    <property type="entry name" value="CBS-domain"/>
    <property type="match status" value="1"/>
</dbReference>
<protein>
    <submittedName>
        <fullName evidence="1">CBS domain protein</fullName>
    </submittedName>
</protein>